<evidence type="ECO:0000313" key="4">
    <source>
        <dbReference type="EMBL" id="OCK72866.1"/>
    </source>
</evidence>
<feature type="chain" id="PRO_5034586599" evidence="3">
    <location>
        <begin position="19"/>
        <end position="251"/>
    </location>
</feature>
<dbReference type="Proteomes" id="UP000250266">
    <property type="component" value="Unassembled WGS sequence"/>
</dbReference>
<feature type="transmembrane region" description="Helical" evidence="2">
    <location>
        <begin position="178"/>
        <end position="202"/>
    </location>
</feature>
<dbReference type="AlphaFoldDB" id="A0A8E2DWK2"/>
<keyword evidence="2" id="KW-0472">Membrane</keyword>
<keyword evidence="3" id="KW-0732">Signal</keyword>
<keyword evidence="2" id="KW-0812">Transmembrane</keyword>
<feature type="compositionally biased region" description="Low complexity" evidence="1">
    <location>
        <begin position="133"/>
        <end position="150"/>
    </location>
</feature>
<proteinExistence type="predicted"/>
<evidence type="ECO:0000256" key="1">
    <source>
        <dbReference type="SAM" id="MobiDB-lite"/>
    </source>
</evidence>
<reference evidence="4 5" key="1">
    <citation type="journal article" date="2016" name="Nat. Commun.">
        <title>Ectomycorrhizal ecology is imprinted in the genome of the dominant symbiotic fungus Cenococcum geophilum.</title>
        <authorList>
            <consortium name="DOE Joint Genome Institute"/>
            <person name="Peter M."/>
            <person name="Kohler A."/>
            <person name="Ohm R.A."/>
            <person name="Kuo A."/>
            <person name="Krutzmann J."/>
            <person name="Morin E."/>
            <person name="Arend M."/>
            <person name="Barry K.W."/>
            <person name="Binder M."/>
            <person name="Choi C."/>
            <person name="Clum A."/>
            <person name="Copeland A."/>
            <person name="Grisel N."/>
            <person name="Haridas S."/>
            <person name="Kipfer T."/>
            <person name="LaButti K."/>
            <person name="Lindquist E."/>
            <person name="Lipzen A."/>
            <person name="Maire R."/>
            <person name="Meier B."/>
            <person name="Mihaltcheva S."/>
            <person name="Molinier V."/>
            <person name="Murat C."/>
            <person name="Poggeler S."/>
            <person name="Quandt C.A."/>
            <person name="Sperisen C."/>
            <person name="Tritt A."/>
            <person name="Tisserant E."/>
            <person name="Crous P.W."/>
            <person name="Henrissat B."/>
            <person name="Nehls U."/>
            <person name="Egli S."/>
            <person name="Spatafora J.W."/>
            <person name="Grigoriev I.V."/>
            <person name="Martin F.M."/>
        </authorList>
    </citation>
    <scope>NUCLEOTIDE SEQUENCE [LARGE SCALE GENOMIC DNA]</scope>
    <source>
        <strain evidence="4 5">CBS 459.81</strain>
    </source>
</reference>
<accession>A0A8E2DWK2</accession>
<protein>
    <submittedName>
        <fullName evidence="4">Uncharacterized protein</fullName>
    </submittedName>
</protein>
<keyword evidence="5" id="KW-1185">Reference proteome</keyword>
<dbReference type="EMBL" id="KV746281">
    <property type="protein sequence ID" value="OCK72866.1"/>
    <property type="molecule type" value="Genomic_DNA"/>
</dbReference>
<feature type="compositionally biased region" description="Polar residues" evidence="1">
    <location>
        <begin position="151"/>
        <end position="172"/>
    </location>
</feature>
<feature type="signal peptide" evidence="3">
    <location>
        <begin position="1"/>
        <end position="18"/>
    </location>
</feature>
<feature type="region of interest" description="Disordered" evidence="1">
    <location>
        <begin position="133"/>
        <end position="172"/>
    </location>
</feature>
<gene>
    <name evidence="4" type="ORF">K432DRAFT_387661</name>
</gene>
<evidence type="ECO:0000256" key="3">
    <source>
        <dbReference type="SAM" id="SignalP"/>
    </source>
</evidence>
<name>A0A8E2DWK2_9PEZI</name>
<keyword evidence="2" id="KW-1133">Transmembrane helix</keyword>
<evidence type="ECO:0000313" key="5">
    <source>
        <dbReference type="Proteomes" id="UP000250266"/>
    </source>
</evidence>
<evidence type="ECO:0000256" key="2">
    <source>
        <dbReference type="SAM" id="Phobius"/>
    </source>
</evidence>
<sequence length="251" mass="26238">MYKLQIIFLCWPSFAVGAATVTQPPERGSGFIGYTTIGGSWSPSSCSSGGYYTTYAVDQGIGPYARCCAPNASCPAVTGCIGSVLLETLGETRLTCSTEGTCYSGFIYEHIGDPNPLTNIGCGGGTFTLYRTTTSPTTPPLTNSTSSITSGAHSPSPSATGSEPSPTSHSRSTLDTGGIIGIAIGVPAFVVSVVGIIVPIILGRRQRLRNGIPPDINHNIIIGDLRRGWTIYCHAGWNIIGCFNCVYINGQ</sequence>
<organism evidence="4 5">
    <name type="scientific">Lepidopterella palustris CBS 459.81</name>
    <dbReference type="NCBI Taxonomy" id="1314670"/>
    <lineage>
        <taxon>Eukaryota</taxon>
        <taxon>Fungi</taxon>
        <taxon>Dikarya</taxon>
        <taxon>Ascomycota</taxon>
        <taxon>Pezizomycotina</taxon>
        <taxon>Dothideomycetes</taxon>
        <taxon>Pleosporomycetidae</taxon>
        <taxon>Mytilinidiales</taxon>
        <taxon>Argynnaceae</taxon>
        <taxon>Lepidopterella</taxon>
    </lineage>
</organism>